<dbReference type="Proteomes" id="UP001428817">
    <property type="component" value="Unassembled WGS sequence"/>
</dbReference>
<dbReference type="GO" id="GO:0016853">
    <property type="term" value="F:isomerase activity"/>
    <property type="evidence" value="ECO:0007669"/>
    <property type="project" value="UniProtKB-KW"/>
</dbReference>
<evidence type="ECO:0000313" key="3">
    <source>
        <dbReference type="Proteomes" id="UP001428817"/>
    </source>
</evidence>
<reference evidence="3" key="1">
    <citation type="journal article" date="2019" name="Int. J. Syst. Evol. Microbiol.">
        <title>The Global Catalogue of Microorganisms (GCM) 10K type strain sequencing project: providing services to taxonomists for standard genome sequencing and annotation.</title>
        <authorList>
            <consortium name="The Broad Institute Genomics Platform"/>
            <consortium name="The Broad Institute Genome Sequencing Center for Infectious Disease"/>
            <person name="Wu L."/>
            <person name="Ma J."/>
        </authorList>
    </citation>
    <scope>NUCLEOTIDE SEQUENCE [LARGE SCALE GENOMIC DNA]</scope>
    <source>
        <strain evidence="3">JCM 18303</strain>
    </source>
</reference>
<dbReference type="Pfam" id="PF11716">
    <property type="entry name" value="MDMPI_N"/>
    <property type="match status" value="1"/>
</dbReference>
<evidence type="ECO:0000259" key="1">
    <source>
        <dbReference type="Pfam" id="PF11716"/>
    </source>
</evidence>
<dbReference type="NCBIfam" id="TIGR03083">
    <property type="entry name" value="maleylpyruvate isomerase family mycothiol-dependent enzyme"/>
    <property type="match status" value="1"/>
</dbReference>
<dbReference type="InterPro" id="IPR024344">
    <property type="entry name" value="MDMPI_metal-binding"/>
</dbReference>
<organism evidence="2 3">
    <name type="scientific">Pseudonocardia eucalypti</name>
    <dbReference type="NCBI Taxonomy" id="648755"/>
    <lineage>
        <taxon>Bacteria</taxon>
        <taxon>Bacillati</taxon>
        <taxon>Actinomycetota</taxon>
        <taxon>Actinomycetes</taxon>
        <taxon>Pseudonocardiales</taxon>
        <taxon>Pseudonocardiaceae</taxon>
        <taxon>Pseudonocardia</taxon>
    </lineage>
</organism>
<sequence length="200" mass="21766">MDTRGMLSDERRDLVALLRTLTDSDWEAPSLCAGWRVRDVVAHMVGITLPLGSYARKAVLAGSADRLNDRLVDELRTLSPGELVDRIASAADGGWDTRLIPSIMLADTVVHHQDIRRPLGRPRTVPAPRLVSVLERPDPFARPGRRIRGLRLVATDVSWSKGAGPEVRGPGEALALAMAGRAVAMDELDGDGVELLRSRL</sequence>
<keyword evidence="2" id="KW-0413">Isomerase</keyword>
<evidence type="ECO:0000313" key="2">
    <source>
        <dbReference type="EMBL" id="GAA5153322.1"/>
    </source>
</evidence>
<feature type="domain" description="Mycothiol-dependent maleylpyruvate isomerase metal-binding" evidence="1">
    <location>
        <begin position="8"/>
        <end position="92"/>
    </location>
</feature>
<keyword evidence="3" id="KW-1185">Reference proteome</keyword>
<gene>
    <name evidence="2" type="ORF">GCM10023321_23400</name>
</gene>
<dbReference type="SUPFAM" id="SSF109854">
    <property type="entry name" value="DinB/YfiT-like putative metalloenzymes"/>
    <property type="match status" value="1"/>
</dbReference>
<accession>A0ABP9PWA8</accession>
<dbReference type="RefSeq" id="WP_345702756.1">
    <property type="nucleotide sequence ID" value="NZ_BAABJP010000008.1"/>
</dbReference>
<comment type="caution">
    <text evidence="2">The sequence shown here is derived from an EMBL/GenBank/DDBJ whole genome shotgun (WGS) entry which is preliminary data.</text>
</comment>
<dbReference type="InterPro" id="IPR034660">
    <property type="entry name" value="DinB/YfiT-like"/>
</dbReference>
<dbReference type="InterPro" id="IPR017517">
    <property type="entry name" value="Maleyloyr_isom"/>
</dbReference>
<name>A0ABP9PWA8_9PSEU</name>
<dbReference type="Gene3D" id="1.20.120.450">
    <property type="entry name" value="dinb family like domain"/>
    <property type="match status" value="1"/>
</dbReference>
<proteinExistence type="predicted"/>
<dbReference type="EMBL" id="BAABJP010000008">
    <property type="protein sequence ID" value="GAA5153322.1"/>
    <property type="molecule type" value="Genomic_DNA"/>
</dbReference>
<protein>
    <submittedName>
        <fullName evidence="2">Maleylpyruvate isomerase family mycothiol-dependent enzyme</fullName>
    </submittedName>
</protein>